<evidence type="ECO:0000313" key="4">
    <source>
        <dbReference type="Proteomes" id="UP000224634"/>
    </source>
</evidence>
<dbReference type="EMBL" id="PDNA01000288">
    <property type="protein sequence ID" value="PGG98668.1"/>
    <property type="molecule type" value="Genomic_DNA"/>
</dbReference>
<dbReference type="PROSITE" id="PS50157">
    <property type="entry name" value="ZINC_FINGER_C2H2_2"/>
    <property type="match status" value="1"/>
</dbReference>
<dbReference type="Proteomes" id="UP000224634">
    <property type="component" value="Unassembled WGS sequence"/>
</dbReference>
<protein>
    <recommendedName>
        <fullName evidence="2">C2H2-type domain-containing protein</fullName>
    </recommendedName>
</protein>
<dbReference type="AlphaFoldDB" id="A0A2B7WQ11"/>
<dbReference type="STRING" id="1447883.A0A2B7WQ11"/>
<proteinExistence type="predicted"/>
<dbReference type="Gene3D" id="3.30.160.60">
    <property type="entry name" value="Classic Zinc Finger"/>
    <property type="match status" value="1"/>
</dbReference>
<name>A0A2B7WQ11_POLH7</name>
<evidence type="ECO:0000256" key="1">
    <source>
        <dbReference type="PROSITE-ProRule" id="PRU00042"/>
    </source>
</evidence>
<gene>
    <name evidence="3" type="ORF">AJ80_09505</name>
</gene>
<dbReference type="SUPFAM" id="SSF57667">
    <property type="entry name" value="beta-beta-alpha zinc fingers"/>
    <property type="match status" value="1"/>
</dbReference>
<dbReference type="SMART" id="SM00355">
    <property type="entry name" value="ZnF_C2H2"/>
    <property type="match status" value="3"/>
</dbReference>
<dbReference type="InterPro" id="IPR013087">
    <property type="entry name" value="Znf_C2H2_type"/>
</dbReference>
<dbReference type="GO" id="GO:0008270">
    <property type="term" value="F:zinc ion binding"/>
    <property type="evidence" value="ECO:0007669"/>
    <property type="project" value="UniProtKB-KW"/>
</dbReference>
<reference evidence="3 4" key="1">
    <citation type="submission" date="2017-10" db="EMBL/GenBank/DDBJ databases">
        <title>Comparative genomics in systemic dimorphic fungi from Ajellomycetaceae.</title>
        <authorList>
            <person name="Munoz J.F."/>
            <person name="Mcewen J.G."/>
            <person name="Clay O.K."/>
            <person name="Cuomo C.A."/>
        </authorList>
    </citation>
    <scope>NUCLEOTIDE SEQUENCE [LARGE SCALE GENOMIC DNA]</scope>
    <source>
        <strain evidence="3 4">UAMH7299</strain>
    </source>
</reference>
<dbReference type="InterPro" id="IPR036236">
    <property type="entry name" value="Znf_C2H2_sf"/>
</dbReference>
<evidence type="ECO:0000259" key="2">
    <source>
        <dbReference type="PROSITE" id="PS50157"/>
    </source>
</evidence>
<keyword evidence="4" id="KW-1185">Reference proteome</keyword>
<feature type="non-terminal residue" evidence="3">
    <location>
        <position position="228"/>
    </location>
</feature>
<evidence type="ECO:0000313" key="3">
    <source>
        <dbReference type="EMBL" id="PGG98668.1"/>
    </source>
</evidence>
<feature type="domain" description="C2H2-type" evidence="2">
    <location>
        <begin position="68"/>
        <end position="90"/>
    </location>
</feature>
<keyword evidence="1" id="KW-0863">Zinc-finger</keyword>
<keyword evidence="1" id="KW-0862">Zinc</keyword>
<sequence>MSAKNAHLRESSAHHICPVCPVCPRNPDFESTNELEKHLVKSHHLCIDCKIYHDSAEELLFHEIDIHNLCEKCGEYFSNKNNLQMHQQKHQPRALKYYGYGCEQTFKSLSGILIHLESGYCESGMTEDKKGLLGRFQPRQEPGGLVEYRMSRRGEITGWANPDIGLRGPVNEFLVTTAYKRKADKVQPVNLGVSDGSKPEGGEEWVSRCLERYHPDYDTRPGLGLPYE</sequence>
<accession>A0A2B7WQ11</accession>
<dbReference type="OrthoDB" id="6105938at2759"/>
<keyword evidence="1" id="KW-0479">Metal-binding</keyword>
<comment type="caution">
    <text evidence="3">The sequence shown here is derived from an EMBL/GenBank/DDBJ whole genome shotgun (WGS) entry which is preliminary data.</text>
</comment>
<organism evidence="3 4">
    <name type="scientific">Polytolypa hystricis (strain UAMH7299)</name>
    <dbReference type="NCBI Taxonomy" id="1447883"/>
    <lineage>
        <taxon>Eukaryota</taxon>
        <taxon>Fungi</taxon>
        <taxon>Dikarya</taxon>
        <taxon>Ascomycota</taxon>
        <taxon>Pezizomycotina</taxon>
        <taxon>Eurotiomycetes</taxon>
        <taxon>Eurotiomycetidae</taxon>
        <taxon>Onygenales</taxon>
        <taxon>Onygenales incertae sedis</taxon>
        <taxon>Polytolypa</taxon>
    </lineage>
</organism>
<dbReference type="PROSITE" id="PS00028">
    <property type="entry name" value="ZINC_FINGER_C2H2_1"/>
    <property type="match status" value="1"/>
</dbReference>